<dbReference type="InterPro" id="IPR049712">
    <property type="entry name" value="Poly_export"/>
</dbReference>
<evidence type="ECO:0000256" key="12">
    <source>
        <dbReference type="ARBA" id="ARBA00023139"/>
    </source>
</evidence>
<dbReference type="Pfam" id="PF02563">
    <property type="entry name" value="Poly_export"/>
    <property type="match status" value="1"/>
</dbReference>
<feature type="domain" description="Soluble ligand binding" evidence="18">
    <location>
        <begin position="225"/>
        <end position="271"/>
    </location>
</feature>
<dbReference type="InterPro" id="IPR003715">
    <property type="entry name" value="Poly_export_N"/>
</dbReference>
<keyword evidence="14" id="KW-0449">Lipoprotein</keyword>
<evidence type="ECO:0000256" key="6">
    <source>
        <dbReference type="ARBA" id="ARBA00022692"/>
    </source>
</evidence>
<organism evidence="20 21">
    <name type="scientific">Sphingomonas taxi</name>
    <dbReference type="NCBI Taxonomy" id="1549858"/>
    <lineage>
        <taxon>Bacteria</taxon>
        <taxon>Pseudomonadati</taxon>
        <taxon>Pseudomonadota</taxon>
        <taxon>Alphaproteobacteria</taxon>
        <taxon>Sphingomonadales</taxon>
        <taxon>Sphingomonadaceae</taxon>
        <taxon>Sphingomonas</taxon>
    </lineage>
</organism>
<accession>A0A2W4Z3U8</accession>
<comment type="subcellular location">
    <subcellularLocation>
        <location evidence="1">Cell outer membrane</location>
        <topology evidence="1">Multi-pass membrane protein</topology>
    </subcellularLocation>
</comment>
<dbReference type="Gene3D" id="3.30.1950.10">
    <property type="entry name" value="wza like domain"/>
    <property type="match status" value="1"/>
</dbReference>
<evidence type="ECO:0000256" key="5">
    <source>
        <dbReference type="ARBA" id="ARBA00022597"/>
    </source>
</evidence>
<evidence type="ECO:0000259" key="18">
    <source>
        <dbReference type="Pfam" id="PF10531"/>
    </source>
</evidence>
<proteinExistence type="inferred from homology"/>
<feature type="domain" description="SLBB" evidence="19">
    <location>
        <begin position="147"/>
        <end position="219"/>
    </location>
</feature>
<dbReference type="GO" id="GO:0015159">
    <property type="term" value="F:polysaccharide transmembrane transporter activity"/>
    <property type="evidence" value="ECO:0007669"/>
    <property type="project" value="InterPro"/>
</dbReference>
<keyword evidence="3" id="KW-0813">Transport</keyword>
<evidence type="ECO:0000313" key="21">
    <source>
        <dbReference type="Proteomes" id="UP000249555"/>
    </source>
</evidence>
<feature type="domain" description="Polysaccharide export protein N-terminal" evidence="17">
    <location>
        <begin position="65"/>
        <end position="140"/>
    </location>
</feature>
<evidence type="ECO:0000256" key="9">
    <source>
        <dbReference type="ARBA" id="ARBA00023065"/>
    </source>
</evidence>
<evidence type="ECO:0000313" key="20">
    <source>
        <dbReference type="EMBL" id="PZO76356.1"/>
    </source>
</evidence>
<dbReference type="Proteomes" id="UP000249555">
    <property type="component" value="Unassembled WGS sequence"/>
</dbReference>
<evidence type="ECO:0000256" key="14">
    <source>
        <dbReference type="ARBA" id="ARBA00023288"/>
    </source>
</evidence>
<keyword evidence="13" id="KW-0998">Cell outer membrane</keyword>
<evidence type="ECO:0000256" key="15">
    <source>
        <dbReference type="SAM" id="MobiDB-lite"/>
    </source>
</evidence>
<keyword evidence="8" id="KW-0625">Polysaccharide transport</keyword>
<feature type="chain" id="PRO_5015980674" evidence="16">
    <location>
        <begin position="28"/>
        <end position="295"/>
    </location>
</feature>
<evidence type="ECO:0000256" key="1">
    <source>
        <dbReference type="ARBA" id="ARBA00004571"/>
    </source>
</evidence>
<evidence type="ECO:0000256" key="3">
    <source>
        <dbReference type="ARBA" id="ARBA00022448"/>
    </source>
</evidence>
<dbReference type="PANTHER" id="PTHR33619:SF3">
    <property type="entry name" value="POLYSACCHARIDE EXPORT PROTEIN GFCE-RELATED"/>
    <property type="match status" value="1"/>
</dbReference>
<dbReference type="Pfam" id="PF22461">
    <property type="entry name" value="SLBB_2"/>
    <property type="match status" value="1"/>
</dbReference>
<protein>
    <submittedName>
        <fullName evidence="20">Sugar ABC transporter substrate-binding protein</fullName>
    </submittedName>
</protein>
<evidence type="ECO:0000256" key="8">
    <source>
        <dbReference type="ARBA" id="ARBA00023047"/>
    </source>
</evidence>
<gene>
    <name evidence="20" type="ORF">DI640_02025</name>
</gene>
<dbReference type="GO" id="GO:0015288">
    <property type="term" value="F:porin activity"/>
    <property type="evidence" value="ECO:0007669"/>
    <property type="project" value="UniProtKB-KW"/>
</dbReference>
<evidence type="ECO:0000256" key="11">
    <source>
        <dbReference type="ARBA" id="ARBA00023136"/>
    </source>
</evidence>
<evidence type="ECO:0000256" key="2">
    <source>
        <dbReference type="ARBA" id="ARBA00009450"/>
    </source>
</evidence>
<sequence length="295" mass="30243">MTGSWHSVRLAGAFALSAVLLAQTVHAQTAEPAPAQTAPGSTSPSVTSPSVTSPSATSPGATGTAASSYVLGANDEIAVTVFGQEAMSSKTRIRADGTITAPYLGVVQAAGKTTAQLGTELSQAYVRGGYLSKPSINVEITAYSSKTATVLGAVPNSGLYPIDRPYTVSAMVARAGGPRIDGANAVILTPAGGQPQRISLADLSGGASRMVQPGDTLFVPTAETIYVYGEVNKGGAFPIQPGMTFRQALALAGGPTLAGSVKRIEVRRGGQKLDKPDLDMPVQPEDVLVIKEKWF</sequence>
<evidence type="ECO:0000256" key="10">
    <source>
        <dbReference type="ARBA" id="ARBA00023114"/>
    </source>
</evidence>
<feature type="signal peptide" evidence="16">
    <location>
        <begin position="1"/>
        <end position="27"/>
    </location>
</feature>
<dbReference type="EMBL" id="QFMX01000002">
    <property type="protein sequence ID" value="PZO76356.1"/>
    <property type="molecule type" value="Genomic_DNA"/>
</dbReference>
<keyword evidence="5" id="KW-0762">Sugar transport</keyword>
<keyword evidence="7 16" id="KW-0732">Signal</keyword>
<evidence type="ECO:0000256" key="7">
    <source>
        <dbReference type="ARBA" id="ARBA00022729"/>
    </source>
</evidence>
<dbReference type="Gene3D" id="3.10.560.10">
    <property type="entry name" value="Outer membrane lipoprotein wza domain like"/>
    <property type="match status" value="2"/>
</dbReference>
<keyword evidence="11" id="KW-0472">Membrane</keyword>
<comment type="caution">
    <text evidence="20">The sequence shown here is derived from an EMBL/GenBank/DDBJ whole genome shotgun (WGS) entry which is preliminary data.</text>
</comment>
<dbReference type="InterPro" id="IPR019554">
    <property type="entry name" value="Soluble_ligand-bd"/>
</dbReference>
<dbReference type="InterPro" id="IPR054765">
    <property type="entry name" value="SLBB_dom"/>
</dbReference>
<reference evidence="20 21" key="1">
    <citation type="submission" date="2017-08" db="EMBL/GenBank/DDBJ databases">
        <title>Infants hospitalized years apart are colonized by the same room-sourced microbial strains.</title>
        <authorList>
            <person name="Brooks B."/>
            <person name="Olm M.R."/>
            <person name="Firek B.A."/>
            <person name="Baker R."/>
            <person name="Thomas B.C."/>
            <person name="Morowitz M.J."/>
            <person name="Banfield J.F."/>
        </authorList>
    </citation>
    <scope>NUCLEOTIDE SEQUENCE [LARGE SCALE GENOMIC DNA]</scope>
    <source>
        <strain evidence="20">S2_018_000_R3_119</strain>
    </source>
</reference>
<feature type="region of interest" description="Disordered" evidence="15">
    <location>
        <begin position="30"/>
        <end position="60"/>
    </location>
</feature>
<keyword evidence="4" id="KW-1134">Transmembrane beta strand</keyword>
<evidence type="ECO:0000256" key="4">
    <source>
        <dbReference type="ARBA" id="ARBA00022452"/>
    </source>
</evidence>
<evidence type="ECO:0000256" key="13">
    <source>
        <dbReference type="ARBA" id="ARBA00023237"/>
    </source>
</evidence>
<dbReference type="GO" id="GO:0046930">
    <property type="term" value="C:pore complex"/>
    <property type="evidence" value="ECO:0007669"/>
    <property type="project" value="UniProtKB-KW"/>
</dbReference>
<dbReference type="GO" id="GO:0006811">
    <property type="term" value="P:monoatomic ion transport"/>
    <property type="evidence" value="ECO:0007669"/>
    <property type="project" value="UniProtKB-KW"/>
</dbReference>
<dbReference type="PANTHER" id="PTHR33619">
    <property type="entry name" value="POLYSACCHARIDE EXPORT PROTEIN GFCE-RELATED"/>
    <property type="match status" value="1"/>
</dbReference>
<dbReference type="Pfam" id="PF10531">
    <property type="entry name" value="SLBB"/>
    <property type="match status" value="1"/>
</dbReference>
<evidence type="ECO:0000259" key="19">
    <source>
        <dbReference type="Pfam" id="PF22461"/>
    </source>
</evidence>
<keyword evidence="6" id="KW-0812">Transmembrane</keyword>
<dbReference type="GO" id="GO:0009279">
    <property type="term" value="C:cell outer membrane"/>
    <property type="evidence" value="ECO:0007669"/>
    <property type="project" value="UniProtKB-SubCell"/>
</dbReference>
<comment type="similarity">
    <text evidence="2">Belongs to the BexD/CtrA/VexA family.</text>
</comment>
<evidence type="ECO:0000259" key="17">
    <source>
        <dbReference type="Pfam" id="PF02563"/>
    </source>
</evidence>
<dbReference type="AlphaFoldDB" id="A0A2W4Z3U8"/>
<evidence type="ECO:0000256" key="16">
    <source>
        <dbReference type="SAM" id="SignalP"/>
    </source>
</evidence>
<keyword evidence="12" id="KW-0564">Palmitate</keyword>
<keyword evidence="10" id="KW-0626">Porin</keyword>
<keyword evidence="9" id="KW-0406">Ion transport</keyword>
<name>A0A2W4Z3U8_9SPHN</name>